<dbReference type="InterPro" id="IPR001863">
    <property type="entry name" value="Glypican"/>
</dbReference>
<keyword evidence="7 12" id="KW-0472">Membrane</keyword>
<evidence type="ECO:0000256" key="1">
    <source>
        <dbReference type="ARBA" id="ARBA00004609"/>
    </source>
</evidence>
<evidence type="ECO:0000256" key="13">
    <source>
        <dbReference type="SAM" id="MobiDB-lite"/>
    </source>
</evidence>
<reference evidence="15" key="2">
    <citation type="submission" date="2015-02" db="UniProtKB">
        <authorList>
            <consortium name="EnsemblMetazoa"/>
        </authorList>
    </citation>
    <scope>IDENTIFICATION</scope>
</reference>
<dbReference type="GO" id="GO:0009986">
    <property type="term" value="C:cell surface"/>
    <property type="evidence" value="ECO:0007669"/>
    <property type="project" value="TreeGrafter"/>
</dbReference>
<dbReference type="GO" id="GO:0009966">
    <property type="term" value="P:regulation of signal transduction"/>
    <property type="evidence" value="ECO:0007669"/>
    <property type="project" value="InterPro"/>
</dbReference>
<keyword evidence="10 12" id="KW-0449">Lipoprotein</keyword>
<dbReference type="Pfam" id="PF01153">
    <property type="entry name" value="Glypican"/>
    <property type="match status" value="1"/>
</dbReference>
<evidence type="ECO:0000256" key="3">
    <source>
        <dbReference type="ARBA" id="ARBA00022475"/>
    </source>
</evidence>
<evidence type="ECO:0000256" key="14">
    <source>
        <dbReference type="SAM" id="SignalP"/>
    </source>
</evidence>
<keyword evidence="16" id="KW-1185">Reference proteome</keyword>
<proteinExistence type="inferred from homology"/>
<organism evidence="15 16">
    <name type="scientific">Strigamia maritima</name>
    <name type="common">European centipede</name>
    <name type="synonym">Geophilus maritimus</name>
    <dbReference type="NCBI Taxonomy" id="126957"/>
    <lineage>
        <taxon>Eukaryota</taxon>
        <taxon>Metazoa</taxon>
        <taxon>Ecdysozoa</taxon>
        <taxon>Arthropoda</taxon>
        <taxon>Myriapoda</taxon>
        <taxon>Chilopoda</taxon>
        <taxon>Pleurostigmophora</taxon>
        <taxon>Geophilomorpha</taxon>
        <taxon>Linotaeniidae</taxon>
        <taxon>Strigamia</taxon>
    </lineage>
</organism>
<evidence type="ECO:0000313" key="15">
    <source>
        <dbReference type="EnsemblMetazoa" id="SMAR010078-PA"/>
    </source>
</evidence>
<dbReference type="HOGENOM" id="CLU_024658_2_0_1"/>
<sequence length="574" mass="64812">MALVYPNPGITRPRPWLRTIGLILCFISFITENIDSAEVGCNTVRYAYSAKGFNGVQVPRQPVPGTHLRICQQGETCCTEEMEENFNQQSRQEFDRILKQTIDVLRHTFSTRTQKFDDYFQDLLRVSKKAFHEMFVRTYGTLYEQNAHVFTDLYDNLEKYYLRGNVNLADALDSFFITLYQRMFQVLNAQYTFDQKFLNCMQEFMDDLKPFGDVPQKLSVQIRRAFVAAKTFTQSLGVGRDIVKSMMDVPATGECTRALMKMTYCPHCQGLPDLKPCNTYCMNVMKGCLGYHTELDAEWNTYIEALVALADRLEGPFNIESVVEPMDIKISEAIMNFQESGQQVSQKIFENCGKPSIGKRDVERELNYDTLKFGRHDGGASRNTAGGTNLNRVVRDIRNKVKVARNYWSNLPYQMCDKEHMAADPVAEDNCWNGLAKTKFEPYKTGDGVDSHSSEVDVEANKPNSLVNQQVLSLRMTTSKLKSAYSGMDVDWPDNDWNGSGSGSGDGSNVDGGSGNGAEPPEDPYFAPTTTTVKPAKTTTTITSKAPTQQRMTLQKALNIFVFPIMVMWLGSVF</sequence>
<keyword evidence="3" id="KW-1003">Cell membrane</keyword>
<evidence type="ECO:0000256" key="11">
    <source>
        <dbReference type="RuleBase" id="RU003518"/>
    </source>
</evidence>
<dbReference type="PROSITE" id="PS01207">
    <property type="entry name" value="GLYPICAN"/>
    <property type="match status" value="1"/>
</dbReference>
<keyword evidence="6 12" id="KW-0654">Proteoglycan</keyword>
<feature type="region of interest" description="Disordered" evidence="13">
    <location>
        <begin position="492"/>
        <end position="531"/>
    </location>
</feature>
<evidence type="ECO:0000256" key="9">
    <source>
        <dbReference type="ARBA" id="ARBA00023207"/>
    </source>
</evidence>
<comment type="subcellular location">
    <subcellularLocation>
        <location evidence="1 12">Cell membrane</location>
        <topology evidence="1 12">Lipid-anchor</topology>
        <topology evidence="1 12">GPI-anchor</topology>
    </subcellularLocation>
</comment>
<feature type="compositionally biased region" description="Gly residues" evidence="13">
    <location>
        <begin position="500"/>
        <end position="516"/>
    </location>
</feature>
<accession>T1J8P2</accession>
<dbReference type="GO" id="GO:1905475">
    <property type="term" value="P:regulation of protein localization to membrane"/>
    <property type="evidence" value="ECO:0007669"/>
    <property type="project" value="TreeGrafter"/>
</dbReference>
<comment type="function">
    <text evidence="12">Cell surface proteoglycan.</text>
</comment>
<dbReference type="GO" id="GO:0005886">
    <property type="term" value="C:plasma membrane"/>
    <property type="evidence" value="ECO:0007669"/>
    <property type="project" value="UniProtKB-SubCell"/>
</dbReference>
<name>T1J8P2_STRMM</name>
<dbReference type="OMA" id="WNHFVEA"/>
<dbReference type="PANTHER" id="PTHR10822">
    <property type="entry name" value="GLYPICAN"/>
    <property type="match status" value="1"/>
</dbReference>
<keyword evidence="4 12" id="KW-0336">GPI-anchor</keyword>
<reference evidence="16" key="1">
    <citation type="submission" date="2011-05" db="EMBL/GenBank/DDBJ databases">
        <authorList>
            <person name="Richards S.R."/>
            <person name="Qu J."/>
            <person name="Jiang H."/>
            <person name="Jhangiani S.N."/>
            <person name="Agravi P."/>
            <person name="Goodspeed R."/>
            <person name="Gross S."/>
            <person name="Mandapat C."/>
            <person name="Jackson L."/>
            <person name="Mathew T."/>
            <person name="Pu L."/>
            <person name="Thornton R."/>
            <person name="Saada N."/>
            <person name="Wilczek-Boney K.B."/>
            <person name="Lee S."/>
            <person name="Kovar C."/>
            <person name="Wu Y."/>
            <person name="Scherer S.E."/>
            <person name="Worley K.C."/>
            <person name="Muzny D.M."/>
            <person name="Gibbs R."/>
        </authorList>
    </citation>
    <scope>NUCLEOTIDE SEQUENCE</scope>
    <source>
        <strain evidence="16">Brora</strain>
    </source>
</reference>
<dbReference type="STRING" id="126957.T1J8P2"/>
<dbReference type="PhylomeDB" id="T1J8P2"/>
<dbReference type="EMBL" id="JH431958">
    <property type="status" value="NOT_ANNOTATED_CDS"/>
    <property type="molecule type" value="Genomic_DNA"/>
</dbReference>
<evidence type="ECO:0000256" key="8">
    <source>
        <dbReference type="ARBA" id="ARBA00023180"/>
    </source>
</evidence>
<evidence type="ECO:0000256" key="6">
    <source>
        <dbReference type="ARBA" id="ARBA00022974"/>
    </source>
</evidence>
<evidence type="ECO:0000256" key="5">
    <source>
        <dbReference type="ARBA" id="ARBA00022729"/>
    </source>
</evidence>
<dbReference type="GO" id="GO:0045202">
    <property type="term" value="C:synapse"/>
    <property type="evidence" value="ECO:0007669"/>
    <property type="project" value="TreeGrafter"/>
</dbReference>
<dbReference type="GO" id="GO:0016477">
    <property type="term" value="P:cell migration"/>
    <property type="evidence" value="ECO:0007669"/>
    <property type="project" value="TreeGrafter"/>
</dbReference>
<feature type="signal peptide" evidence="14">
    <location>
        <begin position="1"/>
        <end position="36"/>
    </location>
</feature>
<dbReference type="PANTHER" id="PTHR10822:SF30">
    <property type="entry name" value="DALLY-LIKE, ISOFORM A"/>
    <property type="match status" value="1"/>
</dbReference>
<keyword evidence="9 12" id="KW-0357">Heparan sulfate</keyword>
<evidence type="ECO:0000256" key="7">
    <source>
        <dbReference type="ARBA" id="ARBA00023136"/>
    </source>
</evidence>
<evidence type="ECO:0000256" key="10">
    <source>
        <dbReference type="ARBA" id="ARBA00023288"/>
    </source>
</evidence>
<keyword evidence="5 14" id="KW-0732">Signal</keyword>
<dbReference type="EnsemblMetazoa" id="SMAR010078-RA">
    <property type="protein sequence ID" value="SMAR010078-PA"/>
    <property type="gene ID" value="SMAR010078"/>
</dbReference>
<feature type="chain" id="PRO_5004590384" description="Glypican-6" evidence="14">
    <location>
        <begin position="37"/>
        <end position="574"/>
    </location>
</feature>
<comment type="similarity">
    <text evidence="2 11">Belongs to the glypican family.</text>
</comment>
<dbReference type="InterPro" id="IPR019803">
    <property type="entry name" value="Glypican_CS"/>
</dbReference>
<dbReference type="GO" id="GO:0098552">
    <property type="term" value="C:side of membrane"/>
    <property type="evidence" value="ECO:0007669"/>
    <property type="project" value="UniProtKB-KW"/>
</dbReference>
<dbReference type="Proteomes" id="UP000014500">
    <property type="component" value="Unassembled WGS sequence"/>
</dbReference>
<protein>
    <recommendedName>
        <fullName evidence="17">Glypican-6</fullName>
    </recommendedName>
</protein>
<evidence type="ECO:0008006" key="17">
    <source>
        <dbReference type="Google" id="ProtNLM"/>
    </source>
</evidence>
<evidence type="ECO:0000256" key="2">
    <source>
        <dbReference type="ARBA" id="ARBA00010260"/>
    </source>
</evidence>
<evidence type="ECO:0000256" key="12">
    <source>
        <dbReference type="RuleBase" id="RU003519"/>
    </source>
</evidence>
<keyword evidence="8" id="KW-0325">Glycoprotein</keyword>
<evidence type="ECO:0000256" key="4">
    <source>
        <dbReference type="ARBA" id="ARBA00022622"/>
    </source>
</evidence>
<evidence type="ECO:0000313" key="16">
    <source>
        <dbReference type="Proteomes" id="UP000014500"/>
    </source>
</evidence>
<dbReference type="GO" id="GO:0005576">
    <property type="term" value="C:extracellular region"/>
    <property type="evidence" value="ECO:0007669"/>
    <property type="project" value="TreeGrafter"/>
</dbReference>
<dbReference type="eggNOG" id="KOG3821">
    <property type="taxonomic scope" value="Eukaryota"/>
</dbReference>
<dbReference type="AlphaFoldDB" id="T1J8P2"/>